<evidence type="ECO:0008006" key="4">
    <source>
        <dbReference type="Google" id="ProtNLM"/>
    </source>
</evidence>
<dbReference type="RefSeq" id="WP_115487892.1">
    <property type="nucleotide sequence ID" value="NZ_QRBA01000012.1"/>
</dbReference>
<dbReference type="AlphaFoldDB" id="A0A7Z6QMZ7"/>
<comment type="caution">
    <text evidence="2">The sequence shown here is derived from an EMBL/GenBank/DDBJ whole genome shotgun (WGS) entry which is preliminary data.</text>
</comment>
<reference evidence="2 3" key="1">
    <citation type="submission" date="2018-07" db="EMBL/GenBank/DDBJ databases">
        <title>Draft Genome Sequence of Pseudomonas fluorescens AHK-1 associated with canker disease of kiwifruit.</title>
        <authorList>
            <person name="Wu Z."/>
        </authorList>
    </citation>
    <scope>NUCLEOTIDE SEQUENCE [LARGE SCALE GENOMIC DNA]</scope>
    <source>
        <strain evidence="2 3">AHK-1</strain>
    </source>
</reference>
<protein>
    <recommendedName>
        <fullName evidence="4">Transmembrane protein</fullName>
    </recommendedName>
</protein>
<evidence type="ECO:0000313" key="3">
    <source>
        <dbReference type="Proteomes" id="UP000255541"/>
    </source>
</evidence>
<keyword evidence="1" id="KW-0812">Transmembrane</keyword>
<keyword evidence="1" id="KW-0472">Membrane</keyword>
<evidence type="ECO:0000313" key="2">
    <source>
        <dbReference type="EMBL" id="RDS89210.1"/>
    </source>
</evidence>
<feature type="transmembrane region" description="Helical" evidence="1">
    <location>
        <begin position="83"/>
        <end position="99"/>
    </location>
</feature>
<feature type="transmembrane region" description="Helical" evidence="1">
    <location>
        <begin position="47"/>
        <end position="63"/>
    </location>
</feature>
<dbReference type="EMBL" id="QRBA01000012">
    <property type="protein sequence ID" value="RDS89210.1"/>
    <property type="molecule type" value="Genomic_DNA"/>
</dbReference>
<dbReference type="Proteomes" id="UP000255541">
    <property type="component" value="Unassembled WGS sequence"/>
</dbReference>
<organism evidence="2 3">
    <name type="scientific">Pseudomonas fluorescens</name>
    <dbReference type="NCBI Taxonomy" id="294"/>
    <lineage>
        <taxon>Bacteria</taxon>
        <taxon>Pseudomonadati</taxon>
        <taxon>Pseudomonadota</taxon>
        <taxon>Gammaproteobacteria</taxon>
        <taxon>Pseudomonadales</taxon>
        <taxon>Pseudomonadaceae</taxon>
        <taxon>Pseudomonas</taxon>
    </lineage>
</organism>
<keyword evidence="1" id="KW-1133">Transmembrane helix</keyword>
<gene>
    <name evidence="2" type="ORF">DL347_21725</name>
</gene>
<proteinExistence type="predicted"/>
<accession>A0A7Z6QMZ7</accession>
<name>A0A7Z6QMZ7_PSEFL</name>
<sequence length="109" mass="12446">MDTSTTQSIKLAIVSATGLSKDALHIYVGMAVYLMLTAITRRFRPHIGWLVVFIIACAGEWVDRRDDIESLGYWRWQASAHDVLNTLFWPTVLTLLWLLKCRTKSSVHP</sequence>
<evidence type="ECO:0000256" key="1">
    <source>
        <dbReference type="SAM" id="Phobius"/>
    </source>
</evidence>